<evidence type="ECO:0000259" key="1">
    <source>
        <dbReference type="Pfam" id="PF25053"/>
    </source>
</evidence>
<protein>
    <recommendedName>
        <fullName evidence="1">DUF7791 domain-containing protein</fullName>
    </recommendedName>
</protein>
<dbReference type="InterPro" id="IPR056693">
    <property type="entry name" value="DUF7791"/>
</dbReference>
<gene>
    <name evidence="2" type="ORF">D0859_05474</name>
</gene>
<accession>A0A3M7IY56</accession>
<dbReference type="EMBL" id="QWIT01000131">
    <property type="protein sequence ID" value="RMZ30420.1"/>
    <property type="molecule type" value="Genomic_DNA"/>
</dbReference>
<organism evidence="2 3">
    <name type="scientific">Hortaea werneckii</name>
    <name type="common">Black yeast</name>
    <name type="synonym">Cladosporium werneckii</name>
    <dbReference type="NCBI Taxonomy" id="91943"/>
    <lineage>
        <taxon>Eukaryota</taxon>
        <taxon>Fungi</taxon>
        <taxon>Dikarya</taxon>
        <taxon>Ascomycota</taxon>
        <taxon>Pezizomycotina</taxon>
        <taxon>Dothideomycetes</taxon>
        <taxon>Dothideomycetidae</taxon>
        <taxon>Mycosphaerellales</taxon>
        <taxon>Teratosphaeriaceae</taxon>
        <taxon>Hortaea</taxon>
    </lineage>
</organism>
<proteinExistence type="predicted"/>
<sequence length="498" mass="55836">MAIRIAMLENRLSYFWFLNTYTDEGDPVLADPQFSLDLPFTPFDKDDEIEAMNVKARALISTCCRDILTVGTRQPSRMLDGVSGDEFELDRLANLAPRDTFVTFTHRTVFDFLRTPEMHRLLSEHVPPHFEDRIVAVHLELAQWKLAEPGRSLSAGGCGIALCEMLGYGASAEDAHLKLPGKLASVVEDLAIYYLERTENQAFSSTSTSGLLADNVKRLVCHLARYDLYTFVSKVTKADQSVVYVSWQAVPKEANPTGHLPRSFSKDRPPILLLPPSLASNESLSNNQRLREDGNGPHALHLQERALFDGLKLKNLYKKYKKKGKELRCVLEGTKVTSTPWTDYGALETWGWQLTEDEEAGDYSHVQKQCTGVDLGDLSAGTSVTWDHIETTEHTSNGKQVPYYATNAEYINVFFPAAGVIMANVNYGPGYKTSQGLGSLDPWPKDAPLPKIKQWSDVVALTWLHLTTTTTGSHQAENLRWLFRRIIRNDDTQNVIGR</sequence>
<feature type="domain" description="DUF7791" evidence="1">
    <location>
        <begin position="31"/>
        <end position="149"/>
    </location>
</feature>
<dbReference type="Pfam" id="PF25053">
    <property type="entry name" value="DUF7791"/>
    <property type="match status" value="1"/>
</dbReference>
<dbReference type="OrthoDB" id="5337308at2759"/>
<evidence type="ECO:0000313" key="2">
    <source>
        <dbReference type="EMBL" id="RMZ30420.1"/>
    </source>
</evidence>
<name>A0A3M7IY56_HORWE</name>
<dbReference type="AlphaFoldDB" id="A0A3M7IY56"/>
<evidence type="ECO:0000313" key="3">
    <source>
        <dbReference type="Proteomes" id="UP000281677"/>
    </source>
</evidence>
<comment type="caution">
    <text evidence="2">The sequence shown here is derived from an EMBL/GenBank/DDBJ whole genome shotgun (WGS) entry which is preliminary data.</text>
</comment>
<reference evidence="2 3" key="1">
    <citation type="journal article" date="2018" name="BMC Genomics">
        <title>Genomic evidence for intraspecific hybridization in a clonal and extremely halotolerant yeast.</title>
        <authorList>
            <person name="Gostincar C."/>
            <person name="Stajich J.E."/>
            <person name="Zupancic J."/>
            <person name="Zalar P."/>
            <person name="Gunde-Cimerman N."/>
        </authorList>
    </citation>
    <scope>NUCLEOTIDE SEQUENCE [LARGE SCALE GENOMIC DNA]</scope>
    <source>
        <strain evidence="2 3">EXF-120</strain>
    </source>
</reference>
<dbReference type="Proteomes" id="UP000281677">
    <property type="component" value="Unassembled WGS sequence"/>
</dbReference>